<keyword evidence="1" id="KW-0812">Transmembrane</keyword>
<reference evidence="2" key="1">
    <citation type="submission" date="2014-09" db="EMBL/GenBank/DDBJ databases">
        <authorList>
            <person name="Magalhaes I.L.F."/>
            <person name="Oliveira U."/>
            <person name="Santos F.R."/>
            <person name="Vidigal T.H.D.A."/>
            <person name="Brescovit A.D."/>
            <person name="Santos A.J."/>
        </authorList>
    </citation>
    <scope>NUCLEOTIDE SEQUENCE</scope>
    <source>
        <tissue evidence="2">Shoot tissue taken approximately 20 cm above the soil surface</tissue>
    </source>
</reference>
<evidence type="ECO:0000256" key="1">
    <source>
        <dbReference type="SAM" id="Phobius"/>
    </source>
</evidence>
<keyword evidence="1" id="KW-1133">Transmembrane helix</keyword>
<sequence length="32" mass="3585">MAVLSVLPSELSVMSVGYHLFIDLYLIAILNY</sequence>
<feature type="transmembrane region" description="Helical" evidence="1">
    <location>
        <begin position="12"/>
        <end position="30"/>
    </location>
</feature>
<protein>
    <submittedName>
        <fullName evidence="2">Uncharacterized protein</fullName>
    </submittedName>
</protein>
<accession>A0A0A9GDN5</accession>
<dbReference type="EMBL" id="GBRH01174706">
    <property type="protein sequence ID" value="JAE23190.1"/>
    <property type="molecule type" value="Transcribed_RNA"/>
</dbReference>
<proteinExistence type="predicted"/>
<reference evidence="2" key="2">
    <citation type="journal article" date="2015" name="Data Brief">
        <title>Shoot transcriptome of the giant reed, Arundo donax.</title>
        <authorList>
            <person name="Barrero R.A."/>
            <person name="Guerrero F.D."/>
            <person name="Moolhuijzen P."/>
            <person name="Goolsby J.A."/>
            <person name="Tidwell J."/>
            <person name="Bellgard S.E."/>
            <person name="Bellgard M.I."/>
        </authorList>
    </citation>
    <scope>NUCLEOTIDE SEQUENCE</scope>
    <source>
        <tissue evidence="2">Shoot tissue taken approximately 20 cm above the soil surface</tissue>
    </source>
</reference>
<evidence type="ECO:0000313" key="2">
    <source>
        <dbReference type="EMBL" id="JAE23190.1"/>
    </source>
</evidence>
<organism evidence="2">
    <name type="scientific">Arundo donax</name>
    <name type="common">Giant reed</name>
    <name type="synonym">Donax arundinaceus</name>
    <dbReference type="NCBI Taxonomy" id="35708"/>
    <lineage>
        <taxon>Eukaryota</taxon>
        <taxon>Viridiplantae</taxon>
        <taxon>Streptophyta</taxon>
        <taxon>Embryophyta</taxon>
        <taxon>Tracheophyta</taxon>
        <taxon>Spermatophyta</taxon>
        <taxon>Magnoliopsida</taxon>
        <taxon>Liliopsida</taxon>
        <taxon>Poales</taxon>
        <taxon>Poaceae</taxon>
        <taxon>PACMAD clade</taxon>
        <taxon>Arundinoideae</taxon>
        <taxon>Arundineae</taxon>
        <taxon>Arundo</taxon>
    </lineage>
</organism>
<dbReference type="AlphaFoldDB" id="A0A0A9GDN5"/>
<name>A0A0A9GDN5_ARUDO</name>
<keyword evidence="1" id="KW-0472">Membrane</keyword>